<comment type="similarity">
    <text evidence="7">Belongs to the methyl-accepting chemotaxis (MCP) protein family.</text>
</comment>
<keyword evidence="3 10" id="KW-0812">Transmembrane</keyword>
<dbReference type="SUPFAM" id="SSF103190">
    <property type="entry name" value="Sensory domain-like"/>
    <property type="match status" value="1"/>
</dbReference>
<dbReference type="FunFam" id="1.10.287.950:FF:000001">
    <property type="entry name" value="Methyl-accepting chemotaxis sensory transducer"/>
    <property type="match status" value="1"/>
</dbReference>
<feature type="domain" description="HAMP" evidence="12">
    <location>
        <begin position="209"/>
        <end position="261"/>
    </location>
</feature>
<dbReference type="GO" id="GO:0006935">
    <property type="term" value="P:chemotaxis"/>
    <property type="evidence" value="ECO:0007669"/>
    <property type="project" value="UniProtKB-ARBA"/>
</dbReference>
<feature type="coiled-coil region" evidence="9">
    <location>
        <begin position="249"/>
        <end position="276"/>
    </location>
</feature>
<evidence type="ECO:0000256" key="3">
    <source>
        <dbReference type="ARBA" id="ARBA00022692"/>
    </source>
</evidence>
<evidence type="ECO:0000256" key="5">
    <source>
        <dbReference type="ARBA" id="ARBA00023136"/>
    </source>
</evidence>
<dbReference type="CDD" id="cd06225">
    <property type="entry name" value="HAMP"/>
    <property type="match status" value="1"/>
</dbReference>
<keyword evidence="2" id="KW-1003">Cell membrane</keyword>
<dbReference type="SMART" id="SM00304">
    <property type="entry name" value="HAMP"/>
    <property type="match status" value="2"/>
</dbReference>
<dbReference type="InterPro" id="IPR004089">
    <property type="entry name" value="MCPsignal_dom"/>
</dbReference>
<keyword evidence="5 10" id="KW-0472">Membrane</keyword>
<dbReference type="Pfam" id="PF00015">
    <property type="entry name" value="MCPsignal"/>
    <property type="match status" value="1"/>
</dbReference>
<reference evidence="13 14" key="1">
    <citation type="submission" date="2020-08" db="EMBL/GenBank/DDBJ databases">
        <title>Genomic Encyclopedia of Type Strains, Phase IV (KMG-IV): sequencing the most valuable type-strain genomes for metagenomic binning, comparative biology and taxonomic classification.</title>
        <authorList>
            <person name="Goeker M."/>
        </authorList>
    </citation>
    <scope>NUCLEOTIDE SEQUENCE [LARGE SCALE GENOMIC DNA]</scope>
    <source>
        <strain evidence="13 14">DSM 24696</strain>
    </source>
</reference>
<dbReference type="SUPFAM" id="SSF58104">
    <property type="entry name" value="Methyl-accepting chemotaxis protein (MCP) signaling domain"/>
    <property type="match status" value="1"/>
</dbReference>
<feature type="transmembrane region" description="Helical" evidence="10">
    <location>
        <begin position="185"/>
        <end position="207"/>
    </location>
</feature>
<dbReference type="PROSITE" id="PS50885">
    <property type="entry name" value="HAMP"/>
    <property type="match status" value="1"/>
</dbReference>
<keyword evidence="4 10" id="KW-1133">Transmembrane helix</keyword>
<name>A0A840QPR0_9BACI</name>
<evidence type="ECO:0000256" key="7">
    <source>
        <dbReference type="ARBA" id="ARBA00029447"/>
    </source>
</evidence>
<protein>
    <submittedName>
        <fullName evidence="13">Methyl-accepting chemotaxis protein</fullName>
    </submittedName>
</protein>
<proteinExistence type="inferred from homology"/>
<feature type="domain" description="Methyl-accepting transducer" evidence="11">
    <location>
        <begin position="280"/>
        <end position="516"/>
    </location>
</feature>
<dbReference type="Pfam" id="PF00672">
    <property type="entry name" value="HAMP"/>
    <property type="match status" value="1"/>
</dbReference>
<dbReference type="Gene3D" id="1.10.287.950">
    <property type="entry name" value="Methyl-accepting chemotaxis protein"/>
    <property type="match status" value="1"/>
</dbReference>
<evidence type="ECO:0000256" key="8">
    <source>
        <dbReference type="PROSITE-ProRule" id="PRU00284"/>
    </source>
</evidence>
<evidence type="ECO:0000256" key="6">
    <source>
        <dbReference type="ARBA" id="ARBA00023224"/>
    </source>
</evidence>
<dbReference type="PROSITE" id="PS50111">
    <property type="entry name" value="CHEMOTAXIS_TRANSDUC_2"/>
    <property type="match status" value="1"/>
</dbReference>
<comment type="caution">
    <text evidence="13">The sequence shown here is derived from an EMBL/GenBank/DDBJ whole genome shotgun (WGS) entry which is preliminary data.</text>
</comment>
<evidence type="ECO:0000259" key="11">
    <source>
        <dbReference type="PROSITE" id="PS50111"/>
    </source>
</evidence>
<evidence type="ECO:0000313" key="13">
    <source>
        <dbReference type="EMBL" id="MBB5173402.1"/>
    </source>
</evidence>
<dbReference type="InterPro" id="IPR029151">
    <property type="entry name" value="Sensor-like_sf"/>
</dbReference>
<dbReference type="RefSeq" id="WP_184663852.1">
    <property type="nucleotide sequence ID" value="NZ_JACHHB010000006.1"/>
</dbReference>
<accession>A0A840QPR0</accession>
<dbReference type="AlphaFoldDB" id="A0A840QPR0"/>
<gene>
    <name evidence="13" type="ORF">HNQ41_001589</name>
</gene>
<dbReference type="PANTHER" id="PTHR32089">
    <property type="entry name" value="METHYL-ACCEPTING CHEMOTAXIS PROTEIN MCPB"/>
    <property type="match status" value="1"/>
</dbReference>
<dbReference type="Gene3D" id="6.10.340.10">
    <property type="match status" value="1"/>
</dbReference>
<dbReference type="PANTHER" id="PTHR32089:SF112">
    <property type="entry name" value="LYSOZYME-LIKE PROTEIN-RELATED"/>
    <property type="match status" value="1"/>
</dbReference>
<evidence type="ECO:0000256" key="9">
    <source>
        <dbReference type="SAM" id="Coils"/>
    </source>
</evidence>
<dbReference type="GO" id="GO:0007165">
    <property type="term" value="P:signal transduction"/>
    <property type="evidence" value="ECO:0007669"/>
    <property type="project" value="UniProtKB-KW"/>
</dbReference>
<evidence type="ECO:0000256" key="2">
    <source>
        <dbReference type="ARBA" id="ARBA00022475"/>
    </source>
</evidence>
<comment type="subcellular location">
    <subcellularLocation>
        <location evidence="1">Cell membrane</location>
        <topology evidence="1">Multi-pass membrane protein</topology>
    </subcellularLocation>
</comment>
<dbReference type="EMBL" id="JACHHB010000006">
    <property type="protein sequence ID" value="MBB5173402.1"/>
    <property type="molecule type" value="Genomic_DNA"/>
</dbReference>
<dbReference type="InterPro" id="IPR003660">
    <property type="entry name" value="HAMP_dom"/>
</dbReference>
<evidence type="ECO:0000256" key="10">
    <source>
        <dbReference type="SAM" id="Phobius"/>
    </source>
</evidence>
<dbReference type="SMART" id="SM00283">
    <property type="entry name" value="MA"/>
    <property type="match status" value="1"/>
</dbReference>
<evidence type="ECO:0000256" key="4">
    <source>
        <dbReference type="ARBA" id="ARBA00022989"/>
    </source>
</evidence>
<dbReference type="Proteomes" id="UP000551878">
    <property type="component" value="Unassembled WGS sequence"/>
</dbReference>
<sequence length="566" mass="61082">MLSFFNQWKIGTKLNVVIFLSFLIFVIIVGWVVYNQVTEGVEQSVADKVTSDIHVANYMLEDYDSGEWHIEGGELYKGETRISGDFEIIDEIGNNTDGLVTIFKNKQPVTTNLIIDGERSLGVEAEGETVEVVLGQGEELAGEIDILGTDMQTAYTPIHNADDEVIGMIFVGASQEEINDTVSSMMSSVAVVLLIMIALVGTTMVWMTRRMSARLQNVNEALMKAGEGDLSTTVEDQSHDEIGQLVQGFNAMKSNLQQLIQQVVETSEQVAASSQQLTASSDETTKATEQITDSIQEVATSTDEQSKKSDDVQGVVSDISSGLGHVSENIQSVHQSARDTSKKAEEGTKVINQSMQQMDTIHGKTSASAQLVQQLGEKSEKIGDIVSLITDVSDQTNLLALNAAIEAARAGEHGKGFAVVAEEVRKLAEQSSQSAQQINDVIQDIQTDIEKSVKSIEEGQVSVQEGIQGAQQAETTFKDIVSSVSNVTAQVEEVTSATEQMTESANTMVSTVEDMTEAVKNTSSHTQNVAASAEEQNASMEEVAASASTLSDMAEDLQQAVRNFKL</sequence>
<keyword evidence="9" id="KW-0175">Coiled coil</keyword>
<evidence type="ECO:0000313" key="14">
    <source>
        <dbReference type="Proteomes" id="UP000551878"/>
    </source>
</evidence>
<dbReference type="Pfam" id="PF17202">
    <property type="entry name" value="sCache_3_3"/>
    <property type="match status" value="1"/>
</dbReference>
<keyword evidence="14" id="KW-1185">Reference proteome</keyword>
<dbReference type="CDD" id="cd11386">
    <property type="entry name" value="MCP_signal"/>
    <property type="match status" value="1"/>
</dbReference>
<evidence type="ECO:0000259" key="12">
    <source>
        <dbReference type="PROSITE" id="PS50885"/>
    </source>
</evidence>
<organism evidence="13 14">
    <name type="scientific">Texcoconibacillus texcoconensis</name>
    <dbReference type="NCBI Taxonomy" id="1095777"/>
    <lineage>
        <taxon>Bacteria</taxon>
        <taxon>Bacillati</taxon>
        <taxon>Bacillota</taxon>
        <taxon>Bacilli</taxon>
        <taxon>Bacillales</taxon>
        <taxon>Bacillaceae</taxon>
        <taxon>Texcoconibacillus</taxon>
    </lineage>
</organism>
<dbReference type="GO" id="GO:0005886">
    <property type="term" value="C:plasma membrane"/>
    <property type="evidence" value="ECO:0007669"/>
    <property type="project" value="UniProtKB-SubCell"/>
</dbReference>
<keyword evidence="6 8" id="KW-0807">Transducer</keyword>
<feature type="transmembrane region" description="Helical" evidence="10">
    <location>
        <begin position="12"/>
        <end position="34"/>
    </location>
</feature>
<dbReference type="InterPro" id="IPR033463">
    <property type="entry name" value="sCache_3"/>
</dbReference>
<evidence type="ECO:0000256" key="1">
    <source>
        <dbReference type="ARBA" id="ARBA00004651"/>
    </source>
</evidence>